<evidence type="ECO:0000313" key="3">
    <source>
        <dbReference type="Proteomes" id="UP000013909"/>
    </source>
</evidence>
<dbReference type="EMBL" id="AQHR01000104">
    <property type="protein sequence ID" value="EON75550.1"/>
    <property type="molecule type" value="Genomic_DNA"/>
</dbReference>
<dbReference type="PATRIC" id="fig|1288963.3.peg.3946"/>
<proteinExistence type="predicted"/>
<evidence type="ECO:0000313" key="2">
    <source>
        <dbReference type="EMBL" id="EON75550.1"/>
    </source>
</evidence>
<protein>
    <recommendedName>
        <fullName evidence="1">Nucleotidyl transferase domain-containing protein</fullName>
    </recommendedName>
</protein>
<dbReference type="STRING" id="1232681.ADIS_3953"/>
<dbReference type="InterPro" id="IPR029044">
    <property type="entry name" value="Nucleotide-diphossugar_trans"/>
</dbReference>
<dbReference type="Pfam" id="PF00483">
    <property type="entry name" value="NTP_transferase"/>
    <property type="match status" value="1"/>
</dbReference>
<organism evidence="2 3">
    <name type="scientific">Lunatimonas lonarensis</name>
    <dbReference type="NCBI Taxonomy" id="1232681"/>
    <lineage>
        <taxon>Bacteria</taxon>
        <taxon>Pseudomonadati</taxon>
        <taxon>Bacteroidota</taxon>
        <taxon>Cytophagia</taxon>
        <taxon>Cytophagales</taxon>
        <taxon>Cyclobacteriaceae</taxon>
    </lineage>
</organism>
<dbReference type="RefSeq" id="WP_010856080.1">
    <property type="nucleotide sequence ID" value="NZ_AQHR01000104.1"/>
</dbReference>
<evidence type="ECO:0000259" key="1">
    <source>
        <dbReference type="Pfam" id="PF00483"/>
    </source>
</evidence>
<sequence length="302" mass="33379">MYNMKPTLLILAAGMGSRYGGDKQVDGFGPHNETILEYSIFDAIQAGFGKVVFIVREEILDLAKSLFVEKLSGRVEVDFVVQSLNSYLPVEFCNPDRKKPYGTAHALLCAKDAVNEPFAVINADDFYGREAFLALGRFLSQSASPDLHCMVGYAIQNVLSSYGSVSRGVCDYGSDGNLRGMIERTAISRLDSGAIVHEADGEYVEIPEGTAVSMNCWGFHPSVFAETQRLWHEFLASKGMELKSEFYIPTVVNTLIEEQKAAVKILEGGKTWFGVTYAEDRPIVTSALRELHESGIYPEKLF</sequence>
<gene>
    <name evidence="2" type="ORF">ADIS_3953</name>
</gene>
<accession>R7ZN74</accession>
<comment type="caution">
    <text evidence="2">The sequence shown here is derived from an EMBL/GenBank/DDBJ whole genome shotgun (WGS) entry which is preliminary data.</text>
</comment>
<dbReference type="Proteomes" id="UP000013909">
    <property type="component" value="Unassembled WGS sequence"/>
</dbReference>
<name>R7ZN74_9BACT</name>
<dbReference type="AlphaFoldDB" id="R7ZN74"/>
<dbReference type="Gene3D" id="3.90.550.10">
    <property type="entry name" value="Spore Coat Polysaccharide Biosynthesis Protein SpsA, Chain A"/>
    <property type="match status" value="1"/>
</dbReference>
<keyword evidence="3" id="KW-1185">Reference proteome</keyword>
<feature type="domain" description="Nucleotidyl transferase" evidence="1">
    <location>
        <begin position="10"/>
        <end position="226"/>
    </location>
</feature>
<reference evidence="2 3" key="1">
    <citation type="submission" date="2013-02" db="EMBL/GenBank/DDBJ databases">
        <title>A novel strain isolated from Lonar lake, Maharashtra, India.</title>
        <authorList>
            <person name="Singh A."/>
        </authorList>
    </citation>
    <scope>NUCLEOTIDE SEQUENCE [LARGE SCALE GENOMIC DNA]</scope>
    <source>
        <strain evidence="2 3">AK24</strain>
    </source>
</reference>
<dbReference type="SUPFAM" id="SSF53448">
    <property type="entry name" value="Nucleotide-diphospho-sugar transferases"/>
    <property type="match status" value="1"/>
</dbReference>
<dbReference type="InterPro" id="IPR005835">
    <property type="entry name" value="NTP_transferase_dom"/>
</dbReference>
<dbReference type="OrthoDB" id="9779926at2"/>